<dbReference type="OrthoDB" id="2106730at2759"/>
<accession>A0A813EXZ5</accession>
<dbReference type="AlphaFoldDB" id="A0A813EXZ5"/>
<evidence type="ECO:0000313" key="4">
    <source>
        <dbReference type="Proteomes" id="UP000654075"/>
    </source>
</evidence>
<feature type="chain" id="PRO_5032802472" description="Methyltransferase FkbM domain-containing protein" evidence="1">
    <location>
        <begin position="19"/>
        <end position="517"/>
    </location>
</feature>
<dbReference type="Proteomes" id="UP000654075">
    <property type="component" value="Unassembled WGS sequence"/>
</dbReference>
<keyword evidence="1" id="KW-0732">Signal</keyword>
<dbReference type="Pfam" id="PF05050">
    <property type="entry name" value="Methyltransf_21"/>
    <property type="match status" value="1"/>
</dbReference>
<evidence type="ECO:0000313" key="3">
    <source>
        <dbReference type="EMBL" id="CAE8604793.1"/>
    </source>
</evidence>
<feature type="signal peptide" evidence="1">
    <location>
        <begin position="1"/>
        <end position="18"/>
    </location>
</feature>
<dbReference type="InterPro" id="IPR006342">
    <property type="entry name" value="FkbM_mtfrase"/>
</dbReference>
<gene>
    <name evidence="3" type="ORF">PGLA1383_LOCUS22939</name>
</gene>
<dbReference type="EMBL" id="CAJNNV010016965">
    <property type="protein sequence ID" value="CAE8604793.1"/>
    <property type="molecule type" value="Genomic_DNA"/>
</dbReference>
<evidence type="ECO:0000259" key="2">
    <source>
        <dbReference type="Pfam" id="PF05050"/>
    </source>
</evidence>
<dbReference type="InterPro" id="IPR029063">
    <property type="entry name" value="SAM-dependent_MTases_sf"/>
</dbReference>
<organism evidence="3 4">
    <name type="scientific">Polarella glacialis</name>
    <name type="common">Dinoflagellate</name>
    <dbReference type="NCBI Taxonomy" id="89957"/>
    <lineage>
        <taxon>Eukaryota</taxon>
        <taxon>Sar</taxon>
        <taxon>Alveolata</taxon>
        <taxon>Dinophyceae</taxon>
        <taxon>Suessiales</taxon>
        <taxon>Suessiaceae</taxon>
        <taxon>Polarella</taxon>
    </lineage>
</organism>
<dbReference type="Gene3D" id="3.40.50.150">
    <property type="entry name" value="Vaccinia Virus protein VP39"/>
    <property type="match status" value="1"/>
</dbReference>
<feature type="domain" description="Methyltransferase FkbM" evidence="2">
    <location>
        <begin position="340"/>
        <end position="479"/>
    </location>
</feature>
<sequence length="517" mass="57399">VAGLCLWVSVVTAGGEQAFDISCEGYHYGDVDWGQLRRGLEIYADKYLDRPQLLQKENQLASEYGVGYHPDNQCKLGDLALRLYMWLLLGPDQLRAVVWELAAGRPPPGGMVGELVQETYSLFWDLNLSWAEVHRSGWPIFSILSSAAERLRDEGRDPCIPEEQLQPFISAFDDAAAISAHQSTAVLMEAASCPDAVASSLLWLADGQRTTARPQEGNRYHLFTATAPESQPPERDAEELLARAEALLRRHRGWDLLTSRWPVWRTLDRLGSKEVVNVTSGSAWFWMHVFPHRVRSDGLISNRIRATSQGYCLQLFQDEVLRLAAESPRKSLRLVEAGPHIGDCMLWAAAEFGDRFSGVAVEPIFQVVSLFRRSIQTNGFQKLIKLHHAWCGAASSEVAVPAGSGPSTGSAAIAIPAPWIHLDAILDEDVDVLKIHTNGGERAILDGAYNLFAEHKVHVVILHSAEAYQLWPSAVFLLQREYSVTADGRRLTMADEGWLRSRVAEKGGLQLHALRQA</sequence>
<protein>
    <recommendedName>
        <fullName evidence="2">Methyltransferase FkbM domain-containing protein</fullName>
    </recommendedName>
</protein>
<evidence type="ECO:0000256" key="1">
    <source>
        <dbReference type="SAM" id="SignalP"/>
    </source>
</evidence>
<feature type="non-terminal residue" evidence="3">
    <location>
        <position position="517"/>
    </location>
</feature>
<reference evidence="3" key="1">
    <citation type="submission" date="2021-02" db="EMBL/GenBank/DDBJ databases">
        <authorList>
            <person name="Dougan E. K."/>
            <person name="Rhodes N."/>
            <person name="Thang M."/>
            <person name="Chan C."/>
        </authorList>
    </citation>
    <scope>NUCLEOTIDE SEQUENCE</scope>
</reference>
<keyword evidence="4" id="KW-1185">Reference proteome</keyword>
<dbReference type="SUPFAM" id="SSF53335">
    <property type="entry name" value="S-adenosyl-L-methionine-dependent methyltransferases"/>
    <property type="match status" value="1"/>
</dbReference>
<comment type="caution">
    <text evidence="3">The sequence shown here is derived from an EMBL/GenBank/DDBJ whole genome shotgun (WGS) entry which is preliminary data.</text>
</comment>
<proteinExistence type="predicted"/>
<name>A0A813EXZ5_POLGL</name>